<dbReference type="InterPro" id="IPR026960">
    <property type="entry name" value="RVT-Znf"/>
</dbReference>
<dbReference type="PANTHER" id="PTHR19446">
    <property type="entry name" value="REVERSE TRANSCRIPTASES"/>
    <property type="match status" value="1"/>
</dbReference>
<name>A0AAD5Z6K1_9POAL</name>
<dbReference type="SUPFAM" id="SSF56219">
    <property type="entry name" value="DNase I-like"/>
    <property type="match status" value="1"/>
</dbReference>
<dbReference type="InterPro" id="IPR036691">
    <property type="entry name" value="Endo/exonu/phosph_ase_sf"/>
</dbReference>
<proteinExistence type="predicted"/>
<dbReference type="PROSITE" id="PS50878">
    <property type="entry name" value="RT_POL"/>
    <property type="match status" value="1"/>
</dbReference>
<dbReference type="Proteomes" id="UP001210211">
    <property type="component" value="Unassembled WGS sequence"/>
</dbReference>
<dbReference type="GO" id="GO:0003676">
    <property type="term" value="F:nucleic acid binding"/>
    <property type="evidence" value="ECO:0007669"/>
    <property type="project" value="InterPro"/>
</dbReference>
<dbReference type="InterPro" id="IPR000477">
    <property type="entry name" value="RT_dom"/>
</dbReference>
<protein>
    <recommendedName>
        <fullName evidence="1">Reverse transcriptase domain-containing protein</fullName>
    </recommendedName>
</protein>
<dbReference type="InterPro" id="IPR043502">
    <property type="entry name" value="DNA/RNA_pol_sf"/>
</dbReference>
<evidence type="ECO:0000313" key="2">
    <source>
        <dbReference type="EMBL" id="KAJ3687815.1"/>
    </source>
</evidence>
<dbReference type="SUPFAM" id="SSF56672">
    <property type="entry name" value="DNA/RNA polymerases"/>
    <property type="match status" value="1"/>
</dbReference>
<dbReference type="InterPro" id="IPR005135">
    <property type="entry name" value="Endo/exonuclease/phosphatase"/>
</dbReference>
<dbReference type="CDD" id="cd01650">
    <property type="entry name" value="RT_nLTR_like"/>
    <property type="match status" value="1"/>
</dbReference>
<dbReference type="AlphaFoldDB" id="A0AAD5Z6K1"/>
<keyword evidence="3" id="KW-1185">Reference proteome</keyword>
<dbReference type="Pfam" id="PF00078">
    <property type="entry name" value="RVT_1"/>
    <property type="match status" value="1"/>
</dbReference>
<dbReference type="Pfam" id="PF13966">
    <property type="entry name" value="zf-RVT"/>
    <property type="match status" value="1"/>
</dbReference>
<sequence>MGNFHLKNYTVVDAVGKSGGLALFWSDDIQVTVMRKERLCIVAKVRTQELKEWIFMGVYGDPHRTWVNKVWDYLTPLVNVGWPVCLGGDFNAILSEEEKVGGNSNFDLHNQMFRQFVFQTGLIDLGFKGPAFTWTNKRFTSQPIFERLDRVLVNVEWSKMYMKAEVLHLPRLYYSDHAGVILRLTGGKQKRRRRFRVEHYWFQDVQFPEVCRNLWEETKDDNTVLRFQRLASKLQNWDKQREKPADKLRRLEDQILALQSLHPHLQDSNEERRLMEEYYKAENNLNSYWQQRAKQKWAIQGDKNTAFFHFQASNRRRKNTISVVKTSDGQISGDSQVIRTEFVTFFKELYCKNLETDSQDINQWFEQLRHLNCEKLNSDDQEHLSRIPTETEICWVLFQMYPDSAPGPDGYTARFLQQMWPCFKDDIVQSIQKCFLTLQVPKDWLKCNVVLLPKSKESIEPGDFRPISIGSIFYRLLMKIIAYRLRPYLPKLISPVQSAFVKGRLISDNIVLVREILHSFHSSDYKENAFMLKADIKKAFDSVQWDFLRAALDYINFPTNLTVLIINSLKQGAVYITINGDSGKGGFIRPSRGLRQGCPMSPFLFILIMECLSRLMRRRVETGYLKGITLTPLSSPITHILYADDLMIMGPAVGQEVLKLQGILNAFGDVSGLRINPCKSLIWFSSNCGTDLRGHIIHLWGAQMAKSEELYLGVMLNQPPSYTDSTTNIITTKLHKRLGGWKARLLSNAGRLVLLKSVLMSLPVYWPNLWWKIGKGDKIRIRGEPWFQGWDNYLNLTRRRNCSISDAFDSQVNEWKLPLLQSMLPAAALPAIINDSRLRYISPKVKFFIWKLCWNGLPVAQLLHNRISGIPYTCARCQSLPESIPHMLFTCYHSQQIWNLSNCSHGYIDNMSPSQMVNSWFFTKKPQTLAFLLNLLYFIWLSRNDFVFNKIKENPAIVCAKASNLTSLFICSNDCSRFLERTEQNTRVVITDGSWTHTSQAGIGIIILDSDDRVNFLVAQQVEVQDAFHTELLAVQTASEIVKQLPQSSSTRWKIYTDCQNLANFIASGGTSLPSGMILTTQMKEFAKSMDRVKDQIQIEYVKRDILHSVNLLAIAARRGELGIHGYPSAQDLARMKHLNIDIHRVWSFAR</sequence>
<dbReference type="Gene3D" id="3.30.420.10">
    <property type="entry name" value="Ribonuclease H-like superfamily/Ribonuclease H"/>
    <property type="match status" value="1"/>
</dbReference>
<dbReference type="EMBL" id="JAMRDG010000002">
    <property type="protein sequence ID" value="KAJ3687815.1"/>
    <property type="molecule type" value="Genomic_DNA"/>
</dbReference>
<dbReference type="Gene3D" id="3.60.10.10">
    <property type="entry name" value="Endonuclease/exonuclease/phosphatase"/>
    <property type="match status" value="1"/>
</dbReference>
<dbReference type="Pfam" id="PF03372">
    <property type="entry name" value="Exo_endo_phos"/>
    <property type="match status" value="1"/>
</dbReference>
<organism evidence="2 3">
    <name type="scientific">Rhynchospora tenuis</name>
    <dbReference type="NCBI Taxonomy" id="198213"/>
    <lineage>
        <taxon>Eukaryota</taxon>
        <taxon>Viridiplantae</taxon>
        <taxon>Streptophyta</taxon>
        <taxon>Embryophyta</taxon>
        <taxon>Tracheophyta</taxon>
        <taxon>Spermatophyta</taxon>
        <taxon>Magnoliopsida</taxon>
        <taxon>Liliopsida</taxon>
        <taxon>Poales</taxon>
        <taxon>Cyperaceae</taxon>
        <taxon>Cyperoideae</taxon>
        <taxon>Rhynchosporeae</taxon>
        <taxon>Rhynchospora</taxon>
    </lineage>
</organism>
<reference evidence="2 3" key="1">
    <citation type="journal article" date="2022" name="Cell">
        <title>Repeat-based holocentromeres influence genome architecture and karyotype evolution.</title>
        <authorList>
            <person name="Hofstatter P.G."/>
            <person name="Thangavel G."/>
            <person name="Lux T."/>
            <person name="Neumann P."/>
            <person name="Vondrak T."/>
            <person name="Novak P."/>
            <person name="Zhang M."/>
            <person name="Costa L."/>
            <person name="Castellani M."/>
            <person name="Scott A."/>
            <person name="Toegelov H."/>
            <person name="Fuchs J."/>
            <person name="Mata-Sucre Y."/>
            <person name="Dias Y."/>
            <person name="Vanzela A.L.L."/>
            <person name="Huettel B."/>
            <person name="Almeida C.C.S."/>
            <person name="Simkova H."/>
            <person name="Souza G."/>
            <person name="Pedrosa-Harand A."/>
            <person name="Macas J."/>
            <person name="Mayer K.F.X."/>
            <person name="Houben A."/>
            <person name="Marques A."/>
        </authorList>
    </citation>
    <scope>NUCLEOTIDE SEQUENCE [LARGE SCALE GENOMIC DNA]</scope>
    <source>
        <strain evidence="2">RhyTen1mFocal</strain>
    </source>
</reference>
<dbReference type="InterPro" id="IPR036397">
    <property type="entry name" value="RNaseH_sf"/>
</dbReference>
<gene>
    <name evidence="2" type="ORF">LUZ61_016979</name>
</gene>
<dbReference type="InterPro" id="IPR044730">
    <property type="entry name" value="RNase_H-like_dom_plant"/>
</dbReference>
<evidence type="ECO:0000259" key="1">
    <source>
        <dbReference type="PROSITE" id="PS50878"/>
    </source>
</evidence>
<dbReference type="CDD" id="cd06222">
    <property type="entry name" value="RNase_H_like"/>
    <property type="match status" value="1"/>
</dbReference>
<comment type="caution">
    <text evidence="2">The sequence shown here is derived from an EMBL/GenBank/DDBJ whole genome shotgun (WGS) entry which is preliminary data.</text>
</comment>
<accession>A0AAD5Z6K1</accession>
<feature type="domain" description="Reverse transcriptase" evidence="1">
    <location>
        <begin position="433"/>
        <end position="716"/>
    </location>
</feature>
<evidence type="ECO:0000313" key="3">
    <source>
        <dbReference type="Proteomes" id="UP001210211"/>
    </source>
</evidence>